<evidence type="ECO:0000313" key="1">
    <source>
        <dbReference type="EMBL" id="ACS33048.1"/>
    </source>
</evidence>
<gene>
    <name evidence="1" type="ordered locus">TGAM_0546</name>
</gene>
<accession>C5A486</accession>
<keyword evidence="2" id="KW-1185">Reference proteome</keyword>
<organism evidence="1 2">
    <name type="scientific">Thermococcus gammatolerans (strain DSM 15229 / JCM 11827 / EJ3)</name>
    <dbReference type="NCBI Taxonomy" id="593117"/>
    <lineage>
        <taxon>Archaea</taxon>
        <taxon>Methanobacteriati</taxon>
        <taxon>Methanobacteriota</taxon>
        <taxon>Thermococci</taxon>
        <taxon>Thermococcales</taxon>
        <taxon>Thermococcaceae</taxon>
        <taxon>Thermococcus</taxon>
    </lineage>
</organism>
<dbReference type="EMBL" id="CP001398">
    <property type="protein sequence ID" value="ACS33048.1"/>
    <property type="molecule type" value="Genomic_DNA"/>
</dbReference>
<dbReference type="AlphaFoldDB" id="C5A486"/>
<dbReference type="HOGENOM" id="CLU_1163856_0_0_2"/>
<name>C5A486_THEGJ</name>
<dbReference type="GeneID" id="7987414"/>
<dbReference type="KEGG" id="tga:TGAM_0546"/>
<dbReference type="PaxDb" id="593117-TGAM_0546"/>
<reference evidence="1 2" key="1">
    <citation type="journal article" date="2007" name="Genome Biol.">
        <title>Genome analysis and genome-wide proteomics of Thermococcus gammatolerans, the most radioresistant organism known amongst the Archaea.</title>
        <authorList>
            <person name="Zivanovic Y."/>
            <person name="Armengaud J."/>
            <person name="Lagorce A."/>
            <person name="Leplat C."/>
            <person name="Guerin P."/>
            <person name="Dutertre M."/>
            <person name="Anthouard V."/>
            <person name="Forterre P."/>
            <person name="Wincker P."/>
            <person name="Confalonieri F."/>
        </authorList>
    </citation>
    <scope>NUCLEOTIDE SEQUENCE [LARGE SCALE GENOMIC DNA]</scope>
    <source>
        <strain evidence="2">DSM 15229 / JCM 11827 / EJ3</strain>
    </source>
</reference>
<proteinExistence type="predicted"/>
<dbReference type="eggNOG" id="arCOG13068">
    <property type="taxonomic scope" value="Archaea"/>
</dbReference>
<sequence length="238" mass="26515">MIRKIVPLLLLFVVLSAGCLGHEETKTNFSIKINAVPFNPGINVTAVMFHVHAKFIGYKHVTVNYSYPAILIKTSPDVLNLSAFKLSDDVYMLPYYSFKNPENLASILVRMKNGSTTSVDIRVEGTPKKSIEMTINYEVKKNGTHYLVRPIGWSVKKLTVWNETFNVTLVIQRPIQIANAPTVELKNDTYLLPEICKTKSGSVTAIYKYSVGDVYVIGPAGEGFVGKVYFPCEKMAGK</sequence>
<evidence type="ECO:0000313" key="2">
    <source>
        <dbReference type="Proteomes" id="UP000001488"/>
    </source>
</evidence>
<evidence type="ECO:0008006" key="3">
    <source>
        <dbReference type="Google" id="ProtNLM"/>
    </source>
</evidence>
<dbReference type="RefSeq" id="WP_015858166.1">
    <property type="nucleotide sequence ID" value="NC_012804.1"/>
</dbReference>
<protein>
    <recommendedName>
        <fullName evidence="3">DUF4382 domain-containing protein</fullName>
    </recommendedName>
</protein>
<dbReference type="PATRIC" id="fig|593117.10.peg.544"/>
<dbReference type="Proteomes" id="UP000001488">
    <property type="component" value="Chromosome"/>
</dbReference>
<dbReference type="PROSITE" id="PS51257">
    <property type="entry name" value="PROKAR_LIPOPROTEIN"/>
    <property type="match status" value="1"/>
</dbReference>
<dbReference type="OrthoDB" id="93999at2157"/>